<name>A0A2P4YJX4_9STRA</name>
<dbReference type="OrthoDB" id="117447at2759"/>
<gene>
    <name evidence="2" type="ORF">PHPALM_4402</name>
</gene>
<evidence type="ECO:0000313" key="3">
    <source>
        <dbReference type="Proteomes" id="UP000237271"/>
    </source>
</evidence>
<keyword evidence="3" id="KW-1185">Reference proteome</keyword>
<evidence type="ECO:0000313" key="2">
    <source>
        <dbReference type="EMBL" id="POM78112.1"/>
    </source>
</evidence>
<sequence>MTPVEEVFENNAPHNGLLLCESVAERTKLKANERRDRYRKKLRDERETLRLQERELSAKLSRLQEADAKAKEEEKKMNTLALSSWRATALRQKEKRLEAEYLQQQLKAAVRYRSELISHMNALLMKPVLTTDLTCENHLSHRETQGALLFKAFVGELDSLYAKTDDYLKGDVELSTPETFELKLRWNQDQTLLESSGSAEIPATFDQVWRLVSSISLSDPRGTHCSVGSSANTTATTYRLTYTLDCGDTATLVFYCVLRRYVETDRVVFVWRTLTEGQGEFNHLYSNEHAWLVIRPSASLSPATKLQTYTRLKPMRLDGQPASMDTRGNRFVKFLVKADDEDVVYMQQAVQQMLETVAKRRVKYLKRVKDKREALKRQVRELAEERERMQNAQQKAKEEADKADALAVSVWRATCVRQKERRMESEEQQRRLKEAVISRAKLIHQMHSLLQHRTASSQLESLMALEGQPVGWEHKGTVLFKTFVYELDAIHAQTDEVIENSDVKFSPSLMYKRTWTWNQGMTFLESADATVIPFGFEQAKHAVSFAMLSDPRENPHSEGIEDPENTTASTYRLNYSWESDRVVFVWRARSEGQGEFDGLAMDETVWVVVRPSDAHTQENPATVFEIYTRLVPTGFGGPRVPPRFVKMFVRSDEEDITYMMRLMEKLLIHQTKPDGRAVPA</sequence>
<feature type="coiled-coil region" evidence="1">
    <location>
        <begin position="365"/>
        <end position="436"/>
    </location>
</feature>
<accession>A0A2P4YJX4</accession>
<dbReference type="Proteomes" id="UP000237271">
    <property type="component" value="Unassembled WGS sequence"/>
</dbReference>
<keyword evidence="1" id="KW-0175">Coiled coil</keyword>
<protein>
    <recommendedName>
        <fullName evidence="4">M96 mating-specific protein family</fullName>
    </recommendedName>
</protein>
<comment type="caution">
    <text evidence="2">The sequence shown here is derived from an EMBL/GenBank/DDBJ whole genome shotgun (WGS) entry which is preliminary data.</text>
</comment>
<dbReference type="AlphaFoldDB" id="A0A2P4YJX4"/>
<feature type="coiled-coil region" evidence="1">
    <location>
        <begin position="28"/>
        <end position="107"/>
    </location>
</feature>
<reference evidence="2 3" key="1">
    <citation type="journal article" date="2017" name="Genome Biol. Evol.">
        <title>Phytophthora megakarya and P. palmivora, closely related causal agents of cacao black pod rot, underwent increases in genome sizes and gene numbers by different mechanisms.</title>
        <authorList>
            <person name="Ali S.S."/>
            <person name="Shao J."/>
            <person name="Lary D.J."/>
            <person name="Kronmiller B."/>
            <person name="Shen D."/>
            <person name="Strem M.D."/>
            <person name="Amoako-Attah I."/>
            <person name="Akrofi A.Y."/>
            <person name="Begoude B.A."/>
            <person name="Ten Hoopen G.M."/>
            <person name="Coulibaly K."/>
            <person name="Kebe B.I."/>
            <person name="Melnick R.L."/>
            <person name="Guiltinan M.J."/>
            <person name="Tyler B.M."/>
            <person name="Meinhardt L.W."/>
            <person name="Bailey B.A."/>
        </authorList>
    </citation>
    <scope>NUCLEOTIDE SEQUENCE [LARGE SCALE GENOMIC DNA]</scope>
    <source>
        <strain evidence="3">sbr112.9</strain>
    </source>
</reference>
<dbReference type="EMBL" id="NCKW01002154">
    <property type="protein sequence ID" value="POM78112.1"/>
    <property type="molecule type" value="Genomic_DNA"/>
</dbReference>
<evidence type="ECO:0008006" key="4">
    <source>
        <dbReference type="Google" id="ProtNLM"/>
    </source>
</evidence>
<evidence type="ECO:0000256" key="1">
    <source>
        <dbReference type="SAM" id="Coils"/>
    </source>
</evidence>
<proteinExistence type="predicted"/>
<organism evidence="2 3">
    <name type="scientific">Phytophthora palmivora</name>
    <dbReference type="NCBI Taxonomy" id="4796"/>
    <lineage>
        <taxon>Eukaryota</taxon>
        <taxon>Sar</taxon>
        <taxon>Stramenopiles</taxon>
        <taxon>Oomycota</taxon>
        <taxon>Peronosporomycetes</taxon>
        <taxon>Peronosporales</taxon>
        <taxon>Peronosporaceae</taxon>
        <taxon>Phytophthora</taxon>
    </lineage>
</organism>